<organism evidence="2 3">
    <name type="scientific">Sodiomyces alkalinus (strain CBS 110278 / VKM F-3762 / F11)</name>
    <name type="common">Alkaliphilic filamentous fungus</name>
    <dbReference type="NCBI Taxonomy" id="1314773"/>
    <lineage>
        <taxon>Eukaryota</taxon>
        <taxon>Fungi</taxon>
        <taxon>Dikarya</taxon>
        <taxon>Ascomycota</taxon>
        <taxon>Pezizomycotina</taxon>
        <taxon>Sordariomycetes</taxon>
        <taxon>Hypocreomycetidae</taxon>
        <taxon>Glomerellales</taxon>
        <taxon>Plectosphaerellaceae</taxon>
        <taxon>Sodiomyces</taxon>
    </lineage>
</organism>
<evidence type="ECO:0000256" key="1">
    <source>
        <dbReference type="SAM" id="MobiDB-lite"/>
    </source>
</evidence>
<gene>
    <name evidence="2" type="ORF">SODALDRAFT_360398</name>
</gene>
<feature type="region of interest" description="Disordered" evidence="1">
    <location>
        <begin position="133"/>
        <end position="152"/>
    </location>
</feature>
<reference evidence="2 3" key="1">
    <citation type="journal article" date="2018" name="Mol. Ecol.">
        <title>The obligate alkalophilic soda-lake fungus Sodiomyces alkalinus has shifted to a protein diet.</title>
        <authorList>
            <person name="Grum-Grzhimaylo A.A."/>
            <person name="Falkoski D.L."/>
            <person name="van den Heuvel J."/>
            <person name="Valero-Jimenez C.A."/>
            <person name="Min B."/>
            <person name="Choi I.G."/>
            <person name="Lipzen A."/>
            <person name="Daum C.G."/>
            <person name="Aanen D.K."/>
            <person name="Tsang A."/>
            <person name="Henrissat B."/>
            <person name="Bilanenko E.N."/>
            <person name="de Vries R.P."/>
            <person name="van Kan J.A.L."/>
            <person name="Grigoriev I.V."/>
            <person name="Debets A.J.M."/>
        </authorList>
    </citation>
    <scope>NUCLEOTIDE SEQUENCE [LARGE SCALE GENOMIC DNA]</scope>
    <source>
        <strain evidence="2 3">F11</strain>
    </source>
</reference>
<keyword evidence="3" id="KW-1185">Reference proteome</keyword>
<protein>
    <submittedName>
        <fullName evidence="2">Uncharacterized protein</fullName>
    </submittedName>
</protein>
<sequence>MCRPTLLPTGFNHWLGPRSTTLQSTTSCFGFSAAFCFPSTSLFIIYLKSTTATTRPRDHASLPSTSSARQQPSAARMPERNPQLAFHGHLDYHDNEQLTVSGPSLRRRRVLSWWSASLTRIDWKTAKDLRSLAANGHTPNRPSTGQQMGHGKKTAPYLPYPIHLDELAILGTLGSKSSMAAHVAVLMSKCAKDHMVVSTTYFLRSHAPRSWRKERLQQTYDGPRFGNSPRQLQSYSQHELTTRAMPSSTPHGHETTIQYLLSITVLQCCTAAVACAPASCLQ</sequence>
<dbReference type="RefSeq" id="XP_028465873.1">
    <property type="nucleotide sequence ID" value="XM_028614258.1"/>
</dbReference>
<feature type="compositionally biased region" description="Polar residues" evidence="1">
    <location>
        <begin position="137"/>
        <end position="147"/>
    </location>
</feature>
<feature type="compositionally biased region" description="Polar residues" evidence="1">
    <location>
        <begin position="62"/>
        <end position="73"/>
    </location>
</feature>
<dbReference type="Proteomes" id="UP000272025">
    <property type="component" value="Unassembled WGS sequence"/>
</dbReference>
<evidence type="ECO:0000313" key="3">
    <source>
        <dbReference type="Proteomes" id="UP000272025"/>
    </source>
</evidence>
<dbReference type="AlphaFoldDB" id="A0A3N2PU84"/>
<accession>A0A3N2PU84</accession>
<name>A0A3N2PU84_SODAK</name>
<dbReference type="GeneID" id="39582736"/>
<feature type="region of interest" description="Disordered" evidence="1">
    <location>
        <begin position="55"/>
        <end position="79"/>
    </location>
</feature>
<proteinExistence type="predicted"/>
<evidence type="ECO:0000313" key="2">
    <source>
        <dbReference type="EMBL" id="ROT38067.1"/>
    </source>
</evidence>
<dbReference type="EMBL" id="ML119056">
    <property type="protein sequence ID" value="ROT38067.1"/>
    <property type="molecule type" value="Genomic_DNA"/>
</dbReference>